<dbReference type="PANTHER" id="PTHR22916">
    <property type="entry name" value="GLYCOSYLTRANSFERASE"/>
    <property type="match status" value="1"/>
</dbReference>
<evidence type="ECO:0000313" key="2">
    <source>
        <dbReference type="EMBL" id="PQJ79306.1"/>
    </source>
</evidence>
<proteinExistence type="predicted"/>
<evidence type="ECO:0000259" key="1">
    <source>
        <dbReference type="Pfam" id="PF00535"/>
    </source>
</evidence>
<keyword evidence="3" id="KW-1185">Reference proteome</keyword>
<organism evidence="2 3">
    <name type="scientific">Polaribacter porphyrae</name>
    <dbReference type="NCBI Taxonomy" id="1137780"/>
    <lineage>
        <taxon>Bacteria</taxon>
        <taxon>Pseudomonadati</taxon>
        <taxon>Bacteroidota</taxon>
        <taxon>Flavobacteriia</taxon>
        <taxon>Flavobacteriales</taxon>
        <taxon>Flavobacteriaceae</taxon>
    </lineage>
</organism>
<sequence>MPVLNNLTRLKKTIDSIKNQTFRDYEVFVIDGYSDLKTQEFLQNLTAPFFYQSEKDKGVYDAMNKGISLSKGEWLFFLGAGDEFFNDATLEDIFKNTKLEKNSIITGNVTYKAESKPFVYSKYKTEKKPIWSYKMWFWNGLHHQGTFYKRELFLKNQYCLKYKTLSDYHLNLRLYKEKKNCKILNFTITKCNSDGLSKSGKWDLYKEEIELKTNLSSSFYTPFFYLVAGIKFITRKIVNGR</sequence>
<dbReference type="SUPFAM" id="SSF53448">
    <property type="entry name" value="Nucleotide-diphospho-sugar transferases"/>
    <property type="match status" value="1"/>
</dbReference>
<comment type="caution">
    <text evidence="2">The sequence shown here is derived from an EMBL/GenBank/DDBJ whole genome shotgun (WGS) entry which is preliminary data.</text>
</comment>
<name>A0A2S7WPC3_9FLAO</name>
<protein>
    <submittedName>
        <fullName evidence="2">Glycosyl transferase family 2</fullName>
    </submittedName>
</protein>
<dbReference type="InterPro" id="IPR001173">
    <property type="entry name" value="Glyco_trans_2-like"/>
</dbReference>
<evidence type="ECO:0000313" key="3">
    <source>
        <dbReference type="Proteomes" id="UP000238882"/>
    </source>
</evidence>
<dbReference type="PANTHER" id="PTHR22916:SF67">
    <property type="entry name" value="COLANIC ACID BIOSYNTHESIS GLYCOSYL TRANSFERASE WCAE-RELATED"/>
    <property type="match status" value="1"/>
</dbReference>
<dbReference type="OrthoDB" id="9788101at2"/>
<feature type="domain" description="Glycosyltransferase 2-like" evidence="1">
    <location>
        <begin position="1"/>
        <end position="152"/>
    </location>
</feature>
<dbReference type="GO" id="GO:0016758">
    <property type="term" value="F:hexosyltransferase activity"/>
    <property type="evidence" value="ECO:0007669"/>
    <property type="project" value="UniProtKB-ARBA"/>
</dbReference>
<dbReference type="Proteomes" id="UP000238882">
    <property type="component" value="Unassembled WGS sequence"/>
</dbReference>
<dbReference type="Pfam" id="PF00535">
    <property type="entry name" value="Glycos_transf_2"/>
    <property type="match status" value="1"/>
</dbReference>
<dbReference type="InterPro" id="IPR029044">
    <property type="entry name" value="Nucleotide-diphossugar_trans"/>
</dbReference>
<dbReference type="AlphaFoldDB" id="A0A2S7WPC3"/>
<gene>
    <name evidence="2" type="ORF">BTO18_09035</name>
</gene>
<reference evidence="2 3" key="1">
    <citation type="submission" date="2016-12" db="EMBL/GenBank/DDBJ databases">
        <title>Trade-off between light-utilization and light-protection in marine flavobacteria.</title>
        <authorList>
            <person name="Kumagai Y."/>
            <person name="Yoshizawa S."/>
            <person name="Kogure K."/>
            <person name="Iwasaki W."/>
        </authorList>
    </citation>
    <scope>NUCLEOTIDE SEQUENCE [LARGE SCALE GENOMIC DNA]</scope>
    <source>
        <strain evidence="2 3">NBRC 108759</strain>
    </source>
</reference>
<dbReference type="Gene3D" id="3.90.550.10">
    <property type="entry name" value="Spore Coat Polysaccharide Biosynthesis Protein SpsA, Chain A"/>
    <property type="match status" value="1"/>
</dbReference>
<dbReference type="RefSeq" id="WP_105015906.1">
    <property type="nucleotide sequence ID" value="NZ_MSCN01000001.1"/>
</dbReference>
<accession>A0A2S7WPC3</accession>
<keyword evidence="2" id="KW-0808">Transferase</keyword>
<dbReference type="EMBL" id="MSCN01000001">
    <property type="protein sequence ID" value="PQJ79306.1"/>
    <property type="molecule type" value="Genomic_DNA"/>
</dbReference>